<reference evidence="2 3" key="1">
    <citation type="submission" date="2016-03" db="EMBL/GenBank/DDBJ databases">
        <title>Speciation and ecological success in dimly lit waters: horizontal gene transfer in a green sulfur bacteria bloom unveiled by metagenomic assembly.</title>
        <authorList>
            <person name="Llorens-Mares T."/>
            <person name="Liu Z."/>
            <person name="Allen L.Z."/>
            <person name="Rusch D.B."/>
            <person name="Craig M.T."/>
            <person name="Dupont C.L."/>
            <person name="Bryant D.A."/>
            <person name="Casamayor E.O."/>
        </authorList>
    </citation>
    <scope>NUCLEOTIDE SEQUENCE [LARGE SCALE GENOMIC DNA]</scope>
    <source>
        <strain evidence="2">CIII</strain>
    </source>
</reference>
<dbReference type="Proteomes" id="UP000076481">
    <property type="component" value="Unassembled WGS sequence"/>
</dbReference>
<dbReference type="EMBL" id="LVWG01000004">
    <property type="protein sequence ID" value="KZK75247.1"/>
    <property type="molecule type" value="Genomic_DNA"/>
</dbReference>
<proteinExistence type="predicted"/>
<organism evidence="2 3">
    <name type="scientific">Pelodictyon luteolum</name>
    <dbReference type="NCBI Taxonomy" id="1100"/>
    <lineage>
        <taxon>Bacteria</taxon>
        <taxon>Pseudomonadati</taxon>
        <taxon>Chlorobiota</taxon>
        <taxon>Chlorobiia</taxon>
        <taxon>Chlorobiales</taxon>
        <taxon>Chlorobiaceae</taxon>
        <taxon>Chlorobium/Pelodictyon group</taxon>
        <taxon>Pelodictyon</taxon>
    </lineage>
</organism>
<evidence type="ECO:0000256" key="1">
    <source>
        <dbReference type="SAM" id="Coils"/>
    </source>
</evidence>
<sequence>MNMKDAYKQKAEAELELARVKVSEFKARAKDFTADARIRYAKDLDELEHGVDAAKVRLKELAESGEDGWEKLKDGIDSAMHGIRKAMHDVAEKVKNLKHN</sequence>
<gene>
    <name evidence="2" type="ORF">A3K90_04250</name>
</gene>
<keyword evidence="1" id="KW-0175">Coiled coil</keyword>
<dbReference type="AlphaFoldDB" id="A0A165MHC3"/>
<comment type="caution">
    <text evidence="2">The sequence shown here is derived from an EMBL/GenBank/DDBJ whole genome shotgun (WGS) entry which is preliminary data.</text>
</comment>
<name>A0A165MHC3_PELLU</name>
<dbReference type="RefSeq" id="WP_303680666.1">
    <property type="nucleotide sequence ID" value="NZ_LVWG01000004.1"/>
</dbReference>
<evidence type="ECO:0000313" key="3">
    <source>
        <dbReference type="Proteomes" id="UP000076481"/>
    </source>
</evidence>
<feature type="coiled-coil region" evidence="1">
    <location>
        <begin position="3"/>
        <end position="64"/>
    </location>
</feature>
<evidence type="ECO:0000313" key="2">
    <source>
        <dbReference type="EMBL" id="KZK75247.1"/>
    </source>
</evidence>
<protein>
    <submittedName>
        <fullName evidence="2">Uncharacterized protein</fullName>
    </submittedName>
</protein>
<accession>A0A165MHC3</accession>